<dbReference type="PRINTS" id="PR00035">
    <property type="entry name" value="HTHGNTR"/>
</dbReference>
<keyword evidence="3" id="KW-0804">Transcription</keyword>
<dbReference type="Pfam" id="PF00392">
    <property type="entry name" value="GntR"/>
    <property type="match status" value="1"/>
</dbReference>
<dbReference type="InterPro" id="IPR000524">
    <property type="entry name" value="Tscrpt_reg_HTH_GntR"/>
</dbReference>
<gene>
    <name evidence="5" type="ORF">dnl_44850</name>
</gene>
<protein>
    <submittedName>
        <fullName evidence="5">HTH-type transcriptional regulator, LutR-like</fullName>
    </submittedName>
</protein>
<dbReference type="AlphaFoldDB" id="A0A975BB06"/>
<dbReference type="InterPro" id="IPR036388">
    <property type="entry name" value="WH-like_DNA-bd_sf"/>
</dbReference>
<dbReference type="KEGG" id="dli:dnl_44850"/>
<evidence type="ECO:0000313" key="6">
    <source>
        <dbReference type="Proteomes" id="UP000663720"/>
    </source>
</evidence>
<dbReference type="PANTHER" id="PTHR43537:SF5">
    <property type="entry name" value="UXU OPERON TRANSCRIPTIONAL REGULATOR"/>
    <property type="match status" value="1"/>
</dbReference>
<proteinExistence type="predicted"/>
<evidence type="ECO:0000313" key="5">
    <source>
        <dbReference type="EMBL" id="QTA82118.1"/>
    </source>
</evidence>
<dbReference type="InterPro" id="IPR011711">
    <property type="entry name" value="GntR_C"/>
</dbReference>
<dbReference type="InterPro" id="IPR036390">
    <property type="entry name" value="WH_DNA-bd_sf"/>
</dbReference>
<accession>A0A975BB06</accession>
<keyword evidence="2" id="KW-0238">DNA-binding</keyword>
<dbReference type="InterPro" id="IPR008920">
    <property type="entry name" value="TF_FadR/GntR_C"/>
</dbReference>
<evidence type="ECO:0000256" key="3">
    <source>
        <dbReference type="ARBA" id="ARBA00023163"/>
    </source>
</evidence>
<dbReference type="EMBL" id="CP061799">
    <property type="protein sequence ID" value="QTA82118.1"/>
    <property type="molecule type" value="Genomic_DNA"/>
</dbReference>
<dbReference type="RefSeq" id="WP_207688080.1">
    <property type="nucleotide sequence ID" value="NZ_CP061799.1"/>
</dbReference>
<dbReference type="GO" id="GO:0003677">
    <property type="term" value="F:DNA binding"/>
    <property type="evidence" value="ECO:0007669"/>
    <property type="project" value="UniProtKB-KW"/>
</dbReference>
<evidence type="ECO:0000259" key="4">
    <source>
        <dbReference type="PROSITE" id="PS50949"/>
    </source>
</evidence>
<dbReference type="Proteomes" id="UP000663720">
    <property type="component" value="Chromosome"/>
</dbReference>
<dbReference type="GO" id="GO:0003700">
    <property type="term" value="F:DNA-binding transcription factor activity"/>
    <property type="evidence" value="ECO:0007669"/>
    <property type="project" value="InterPro"/>
</dbReference>
<dbReference type="SUPFAM" id="SSF48008">
    <property type="entry name" value="GntR ligand-binding domain-like"/>
    <property type="match status" value="1"/>
</dbReference>
<dbReference type="SUPFAM" id="SSF46785">
    <property type="entry name" value="Winged helix' DNA-binding domain"/>
    <property type="match status" value="1"/>
</dbReference>
<keyword evidence="1" id="KW-0805">Transcription regulation</keyword>
<dbReference type="PROSITE" id="PS50949">
    <property type="entry name" value="HTH_GNTR"/>
    <property type="match status" value="1"/>
</dbReference>
<dbReference type="Pfam" id="PF07729">
    <property type="entry name" value="FCD"/>
    <property type="match status" value="1"/>
</dbReference>
<dbReference type="PANTHER" id="PTHR43537">
    <property type="entry name" value="TRANSCRIPTIONAL REGULATOR, GNTR FAMILY"/>
    <property type="match status" value="1"/>
</dbReference>
<dbReference type="SMART" id="SM00895">
    <property type="entry name" value="FCD"/>
    <property type="match status" value="1"/>
</dbReference>
<organism evidence="5 6">
    <name type="scientific">Desulfonema limicola</name>
    <dbReference type="NCBI Taxonomy" id="45656"/>
    <lineage>
        <taxon>Bacteria</taxon>
        <taxon>Pseudomonadati</taxon>
        <taxon>Thermodesulfobacteriota</taxon>
        <taxon>Desulfobacteria</taxon>
        <taxon>Desulfobacterales</taxon>
        <taxon>Desulfococcaceae</taxon>
        <taxon>Desulfonema</taxon>
    </lineage>
</organism>
<dbReference type="Gene3D" id="1.10.10.10">
    <property type="entry name" value="Winged helix-like DNA-binding domain superfamily/Winged helix DNA-binding domain"/>
    <property type="match status" value="1"/>
</dbReference>
<dbReference type="SMART" id="SM00345">
    <property type="entry name" value="HTH_GNTR"/>
    <property type="match status" value="1"/>
</dbReference>
<evidence type="ECO:0000256" key="2">
    <source>
        <dbReference type="ARBA" id="ARBA00023125"/>
    </source>
</evidence>
<feature type="domain" description="HTH gntR-type" evidence="4">
    <location>
        <begin position="11"/>
        <end position="79"/>
    </location>
</feature>
<sequence length="241" mass="27370">MKIQLKPIKPKRISDQVFDQLREIIFRGELKPGEKIMPERELSEVLGVSRTSVRDAISKLVVMGFLEQKQGQGTFVKTTENSENNPLAAAMETEDATLIDLLEVRMGMECNAAALAAQRADKKDIQFLESSLEEMKKEINEGGLGTEADVSFHMALSYATKNPLQIYLMKNFFDFLFAGINENLNHLYKEPQNIPEIIKQHTEIITAIKNKDPEKAYKSMKKHITFVMDFFKNIKGAVNIN</sequence>
<reference evidence="5" key="1">
    <citation type="journal article" date="2021" name="Microb. Physiol.">
        <title>Proteogenomic Insights into the Physiology of Marine, Sulfate-Reducing, Filamentous Desulfonema limicola and Desulfonema magnum.</title>
        <authorList>
            <person name="Schnaars V."/>
            <person name="Wohlbrand L."/>
            <person name="Scheve S."/>
            <person name="Hinrichs C."/>
            <person name="Reinhardt R."/>
            <person name="Rabus R."/>
        </authorList>
    </citation>
    <scope>NUCLEOTIDE SEQUENCE</scope>
    <source>
        <strain evidence="5">5ac10</strain>
    </source>
</reference>
<evidence type="ECO:0000256" key="1">
    <source>
        <dbReference type="ARBA" id="ARBA00023015"/>
    </source>
</evidence>
<dbReference type="Gene3D" id="1.20.120.530">
    <property type="entry name" value="GntR ligand-binding domain-like"/>
    <property type="match status" value="1"/>
</dbReference>
<name>A0A975BB06_9BACT</name>
<dbReference type="CDD" id="cd07377">
    <property type="entry name" value="WHTH_GntR"/>
    <property type="match status" value="1"/>
</dbReference>
<keyword evidence="6" id="KW-1185">Reference proteome</keyword>